<feature type="binding site" evidence="7">
    <location>
        <position position="97"/>
    </location>
    <ligand>
        <name>phosphoenolpyruvate</name>
        <dbReference type="ChEBI" id="CHEBI:58702"/>
    </ligand>
</feature>
<dbReference type="RefSeq" id="WP_006293007.1">
    <property type="nucleotide sequence ID" value="NZ_GG770225.1"/>
</dbReference>
<evidence type="ECO:0000256" key="3">
    <source>
        <dbReference type="ARBA" id="ARBA00022605"/>
    </source>
</evidence>
<dbReference type="HOGENOM" id="CLU_024321_0_0_11"/>
<keyword evidence="3 7" id="KW-0028">Amino-acid biosynthesis</keyword>
<dbReference type="InterPro" id="IPR001986">
    <property type="entry name" value="Enolpyruvate_Tfrase_dom"/>
</dbReference>
<dbReference type="AlphaFoldDB" id="W5IJ02"/>
<feature type="binding site" evidence="7">
    <location>
        <position position="24"/>
    </location>
    <ligand>
        <name>3-phosphoshikimate</name>
        <dbReference type="ChEBI" id="CHEBI:145989"/>
    </ligand>
</feature>
<feature type="binding site" evidence="7">
    <location>
        <position position="23"/>
    </location>
    <ligand>
        <name>3-phosphoshikimate</name>
        <dbReference type="ChEBI" id="CHEBI:145989"/>
    </ligand>
</feature>
<feature type="domain" description="Enolpyruvate transferase" evidence="8">
    <location>
        <begin position="10"/>
        <end position="476"/>
    </location>
</feature>
<dbReference type="PROSITE" id="PS00885">
    <property type="entry name" value="EPSP_SYNTHASE_2"/>
    <property type="match status" value="1"/>
</dbReference>
<dbReference type="Proteomes" id="UP000005777">
    <property type="component" value="Unassembled WGS sequence"/>
</dbReference>
<keyword evidence="4 7" id="KW-0808">Transferase</keyword>
<dbReference type="GO" id="GO:0009423">
    <property type="term" value="P:chorismate biosynthetic process"/>
    <property type="evidence" value="ECO:0007669"/>
    <property type="project" value="UniProtKB-UniRule"/>
</dbReference>
<feature type="binding site" evidence="7">
    <location>
        <position position="191"/>
    </location>
    <ligand>
        <name>3-phosphoshikimate</name>
        <dbReference type="ChEBI" id="CHEBI:145989"/>
    </ligand>
</feature>
<dbReference type="InterPro" id="IPR013792">
    <property type="entry name" value="RNA3'P_cycl/enolpyr_Trfase_a/b"/>
</dbReference>
<evidence type="ECO:0000259" key="8">
    <source>
        <dbReference type="Pfam" id="PF00275"/>
    </source>
</evidence>
<dbReference type="SUPFAM" id="SSF55205">
    <property type="entry name" value="EPT/RTPC-like"/>
    <property type="match status" value="1"/>
</dbReference>
<feature type="binding site" evidence="7">
    <location>
        <position position="192"/>
    </location>
    <ligand>
        <name>3-phosphoshikimate</name>
        <dbReference type="ChEBI" id="CHEBI:145989"/>
    </ligand>
</feature>
<feature type="binding site" evidence="7">
    <location>
        <position position="23"/>
    </location>
    <ligand>
        <name>phosphoenolpyruvate</name>
        <dbReference type="ChEBI" id="CHEBI:58702"/>
    </ligand>
</feature>
<feature type="binding site" evidence="7">
    <location>
        <position position="193"/>
    </location>
    <ligand>
        <name>3-phosphoshikimate</name>
        <dbReference type="ChEBI" id="CHEBI:145989"/>
    </ligand>
</feature>
<feature type="binding site" evidence="7">
    <location>
        <position position="193"/>
    </location>
    <ligand>
        <name>phosphoenolpyruvate</name>
        <dbReference type="ChEBI" id="CHEBI:58702"/>
    </ligand>
</feature>
<sequence>MTVWKPPTVTHPLDASVHIPGSKSLSNRYLVLAALAGRPTTIHGLLRSRDTNLMIQALKKLGAQVLSADETSTTVTVIPPESGIFKGRCRINCGLAGTVMRFVPALALYADSSVVFDGDDQAYRRPMKPLLDGLCQLGARVEYLGQEGHLPFMIIPDRNFIAQISPGEESGFETESQLDRPQEVTIDSSASSQFISGLLLAASRYPRQVIIRHKGSHLPSLPHIQMTMDELKLAGCRLVMRQQSADAQPDSGGSSQVRWSVVRWSVFPPRSKTGLQLPEEIRIEPDLSNAAPFLGAALLAGGRVSIPDWPEETTQPGGLLPQYLLDFGAHIDKTSQAADGRSYTLTASFPSASRPHGLGDYNLSAAGELAPSLAALAVVADKPTSFHGIGHLRGHETNRLAALVNQIHRVGANAEELEDGITIYPPQSLTDLHPTCMETYADHRMATFAAMLSIPIPGLTISNIEATRKTLPDFPGMWTSMIRQNYQH</sequence>
<name>W5IJ02_SCAIO</name>
<feature type="binding site" evidence="7">
    <location>
        <position position="469"/>
    </location>
    <ligand>
        <name>phosphoenolpyruvate</name>
        <dbReference type="ChEBI" id="CHEBI:58702"/>
    </ligand>
</feature>
<evidence type="ECO:0000256" key="2">
    <source>
        <dbReference type="ARBA" id="ARBA00009948"/>
    </source>
</evidence>
<feature type="binding site" evidence="7">
    <location>
        <position position="368"/>
    </location>
    <ligand>
        <name>3-phosphoshikimate</name>
        <dbReference type="ChEBI" id="CHEBI:145989"/>
    </ligand>
</feature>
<dbReference type="UniPathway" id="UPA00053">
    <property type="reaction ID" value="UER00089"/>
</dbReference>
<dbReference type="HAMAP" id="MF_00210">
    <property type="entry name" value="EPSP_synth"/>
    <property type="match status" value="1"/>
</dbReference>
<proteinExistence type="inferred from homology"/>
<dbReference type="Pfam" id="PF00275">
    <property type="entry name" value="EPSP_synthase"/>
    <property type="match status" value="1"/>
</dbReference>
<evidence type="ECO:0000256" key="1">
    <source>
        <dbReference type="ARBA" id="ARBA00004811"/>
    </source>
</evidence>
<feature type="binding site" evidence="7">
    <location>
        <position position="125"/>
    </location>
    <ligand>
        <name>phosphoenolpyruvate</name>
        <dbReference type="ChEBI" id="CHEBI:58702"/>
    </ligand>
</feature>
<dbReference type="InterPro" id="IPR036968">
    <property type="entry name" value="Enolpyruvate_Tfrase_sf"/>
</dbReference>
<dbReference type="GO" id="GO:0003866">
    <property type="term" value="F:3-phosphoshikimate 1-carboxyvinyltransferase activity"/>
    <property type="evidence" value="ECO:0007669"/>
    <property type="project" value="UniProtKB-UniRule"/>
</dbReference>
<dbReference type="eggNOG" id="COG0128">
    <property type="taxonomic scope" value="Bacteria"/>
</dbReference>
<reference evidence="9 10" key="1">
    <citation type="submission" date="2012-01" db="EMBL/GenBank/DDBJ databases">
        <title>The Genome Sequence of Scardovia inopinata F0304.</title>
        <authorList>
            <consortium name="The Broad Institute Genome Sequencing Platform"/>
            <person name="Earl A."/>
            <person name="Ward D."/>
            <person name="Feldgarden M."/>
            <person name="Gevers D."/>
            <person name="Izard J."/>
            <person name="Baranova O.V."/>
            <person name="Blanton J.M."/>
            <person name="Tanner A.C."/>
            <person name="Dewhirst F.E."/>
            <person name="Young S.K."/>
            <person name="Zeng Q."/>
            <person name="Gargeya S."/>
            <person name="Fitzgerald M."/>
            <person name="Haas B."/>
            <person name="Abouelleil A."/>
            <person name="Alvarado L."/>
            <person name="Arachchi H.M."/>
            <person name="Berlin A."/>
            <person name="Chapman S.B."/>
            <person name="Gearin G."/>
            <person name="Goldberg J."/>
            <person name="Griggs A."/>
            <person name="Gujja S."/>
            <person name="Hansen M."/>
            <person name="Heiman D."/>
            <person name="Howarth C."/>
            <person name="Larimer J."/>
            <person name="Lui A."/>
            <person name="MacDonald P.J."/>
            <person name="McCowen C."/>
            <person name="Montmayeur A."/>
            <person name="Murphy C."/>
            <person name="Neiman D."/>
            <person name="Pearson M."/>
            <person name="Priest M."/>
            <person name="Roberts A."/>
            <person name="Saif S."/>
            <person name="Shea T."/>
            <person name="Sisk P."/>
            <person name="Stolte C."/>
            <person name="Sykes S."/>
            <person name="Wortman J."/>
            <person name="Nusbaum C."/>
            <person name="Birren B."/>
        </authorList>
    </citation>
    <scope>NUCLEOTIDE SEQUENCE [LARGE SCALE GENOMIC DNA]</scope>
    <source>
        <strain evidence="9 10">F0304</strain>
    </source>
</reference>
<accession>W5IJ02</accession>
<comment type="subcellular location">
    <subcellularLocation>
        <location evidence="7">Cytoplasm</location>
    </subcellularLocation>
</comment>
<dbReference type="CDD" id="cd01556">
    <property type="entry name" value="EPSP_synthase"/>
    <property type="match status" value="1"/>
</dbReference>
<dbReference type="PANTHER" id="PTHR21090">
    <property type="entry name" value="AROM/DEHYDROQUINATE SYNTHASE"/>
    <property type="match status" value="1"/>
</dbReference>
<evidence type="ECO:0000313" key="9">
    <source>
        <dbReference type="EMBL" id="EFG27010.1"/>
    </source>
</evidence>
<organism evidence="9 10">
    <name type="scientific">Scardovia inopinata F0304</name>
    <dbReference type="NCBI Taxonomy" id="641146"/>
    <lineage>
        <taxon>Bacteria</taxon>
        <taxon>Bacillati</taxon>
        <taxon>Actinomycetota</taxon>
        <taxon>Actinomycetes</taxon>
        <taxon>Bifidobacteriales</taxon>
        <taxon>Bifidobacteriaceae</taxon>
        <taxon>Scardovia</taxon>
    </lineage>
</organism>
<dbReference type="EC" id="2.5.1.19" evidence="7"/>
<dbReference type="GO" id="GO:0009073">
    <property type="term" value="P:aromatic amino acid family biosynthetic process"/>
    <property type="evidence" value="ECO:0007669"/>
    <property type="project" value="UniProtKB-KW"/>
</dbReference>
<comment type="pathway">
    <text evidence="1 7">Metabolic intermediate biosynthesis; chorismate biosynthesis; chorismate from D-erythrose 4-phosphate and phosphoenolpyruvate: step 6/7.</text>
</comment>
<comment type="subunit">
    <text evidence="7">Monomer.</text>
</comment>
<comment type="function">
    <text evidence="7">Catalyzes the transfer of the enolpyruvyl moiety of phosphoenolpyruvate (PEP) to the 5-hydroxyl of shikimate-3-phosphate (S3P) to produce enolpyruvyl shikimate-3-phosphate and inorganic phosphate.</text>
</comment>
<feature type="binding site" evidence="7">
    <location>
        <position position="444"/>
    </location>
    <ligand>
        <name>phosphoenolpyruvate</name>
        <dbReference type="ChEBI" id="CHEBI:58702"/>
    </ligand>
</feature>
<feature type="binding site" evidence="7">
    <location>
        <position position="28"/>
    </location>
    <ligand>
        <name>3-phosphoshikimate</name>
        <dbReference type="ChEBI" id="CHEBI:145989"/>
    </ligand>
</feature>
<evidence type="ECO:0000313" key="10">
    <source>
        <dbReference type="Proteomes" id="UP000005777"/>
    </source>
</evidence>
<dbReference type="Gene3D" id="3.65.10.10">
    <property type="entry name" value="Enolpyruvate transferase domain"/>
    <property type="match status" value="2"/>
</dbReference>
<evidence type="ECO:0000256" key="6">
    <source>
        <dbReference type="ARBA" id="ARBA00044633"/>
    </source>
</evidence>
<feature type="active site" description="Proton acceptor" evidence="7">
    <location>
        <position position="368"/>
    </location>
</feature>
<comment type="caution">
    <text evidence="9">The sequence shown here is derived from an EMBL/GenBank/DDBJ whole genome shotgun (WGS) entry which is preliminary data.</text>
</comment>
<comment type="catalytic activity">
    <reaction evidence="6">
        <text>3-phosphoshikimate + phosphoenolpyruvate = 5-O-(1-carboxyvinyl)-3-phosphoshikimate + phosphate</text>
        <dbReference type="Rhea" id="RHEA:21256"/>
        <dbReference type="ChEBI" id="CHEBI:43474"/>
        <dbReference type="ChEBI" id="CHEBI:57701"/>
        <dbReference type="ChEBI" id="CHEBI:58702"/>
        <dbReference type="ChEBI" id="CHEBI:145989"/>
        <dbReference type="EC" id="2.5.1.19"/>
    </reaction>
    <physiologicalReaction direction="left-to-right" evidence="6">
        <dbReference type="Rhea" id="RHEA:21257"/>
    </physiologicalReaction>
</comment>
<protein>
    <recommendedName>
        <fullName evidence="7">3-phosphoshikimate 1-carboxyvinyltransferase</fullName>
        <ecNumber evidence="7">2.5.1.19</ecNumber>
    </recommendedName>
    <alternativeName>
        <fullName evidence="7">5-enolpyruvylshikimate-3-phosphate synthase</fullName>
        <shortName evidence="7">EPSP synthase</shortName>
        <shortName evidence="7">EPSPS</shortName>
    </alternativeName>
</protein>
<dbReference type="PROSITE" id="PS00104">
    <property type="entry name" value="EPSP_SYNTHASE_1"/>
    <property type="match status" value="1"/>
</dbReference>
<keyword evidence="10" id="KW-1185">Reference proteome</keyword>
<dbReference type="GO" id="GO:0008652">
    <property type="term" value="P:amino acid biosynthetic process"/>
    <property type="evidence" value="ECO:0007669"/>
    <property type="project" value="UniProtKB-KW"/>
</dbReference>
<feature type="binding site" evidence="7">
    <location>
        <position position="395"/>
    </location>
    <ligand>
        <name>3-phosphoshikimate</name>
        <dbReference type="ChEBI" id="CHEBI:145989"/>
    </ligand>
</feature>
<dbReference type="InterPro" id="IPR023193">
    <property type="entry name" value="EPSP_synthase_CS"/>
</dbReference>
<feature type="binding site" evidence="7">
    <location>
        <position position="399"/>
    </location>
    <ligand>
        <name>phosphoenolpyruvate</name>
        <dbReference type="ChEBI" id="CHEBI:58702"/>
    </ligand>
</feature>
<evidence type="ECO:0000256" key="7">
    <source>
        <dbReference type="HAMAP-Rule" id="MF_00210"/>
    </source>
</evidence>
<dbReference type="PANTHER" id="PTHR21090:SF5">
    <property type="entry name" value="PENTAFUNCTIONAL AROM POLYPEPTIDE"/>
    <property type="match status" value="1"/>
</dbReference>
<dbReference type="PIRSF" id="PIRSF000505">
    <property type="entry name" value="EPSPS"/>
    <property type="match status" value="1"/>
</dbReference>
<gene>
    <name evidence="7" type="primary">aroA</name>
    <name evidence="9" type="ORF">HMPREF9020_00641</name>
</gene>
<dbReference type="InterPro" id="IPR006264">
    <property type="entry name" value="EPSP_synthase"/>
</dbReference>
<feature type="binding site" evidence="7">
    <location>
        <position position="220"/>
    </location>
    <ligand>
        <name>3-phosphoshikimate</name>
        <dbReference type="ChEBI" id="CHEBI:145989"/>
    </ligand>
</feature>
<keyword evidence="5 7" id="KW-0057">Aromatic amino acid biosynthesis</keyword>
<comment type="similarity">
    <text evidence="2 7">Belongs to the EPSP synthase family.</text>
</comment>
<dbReference type="EMBL" id="ADCX01000003">
    <property type="protein sequence ID" value="EFG27010.1"/>
    <property type="molecule type" value="Genomic_DNA"/>
</dbReference>
<keyword evidence="7" id="KW-0963">Cytoplasm</keyword>
<evidence type="ECO:0000256" key="5">
    <source>
        <dbReference type="ARBA" id="ARBA00023141"/>
    </source>
</evidence>
<evidence type="ECO:0000256" key="4">
    <source>
        <dbReference type="ARBA" id="ARBA00022679"/>
    </source>
</evidence>
<dbReference type="GO" id="GO:0005737">
    <property type="term" value="C:cytoplasm"/>
    <property type="evidence" value="ECO:0007669"/>
    <property type="project" value="UniProtKB-SubCell"/>
</dbReference>
<comment type="caution">
    <text evidence="7">Lacks conserved residue(s) required for the propagation of feature annotation.</text>
</comment>